<organism evidence="1 2">
    <name type="scientific">Sulfurirhabdus autotrophica</name>
    <dbReference type="NCBI Taxonomy" id="1706046"/>
    <lineage>
        <taxon>Bacteria</taxon>
        <taxon>Pseudomonadati</taxon>
        <taxon>Pseudomonadota</taxon>
        <taxon>Betaproteobacteria</taxon>
        <taxon>Nitrosomonadales</taxon>
        <taxon>Sulfuricellaceae</taxon>
        <taxon>Sulfurirhabdus</taxon>
    </lineage>
</organism>
<accession>A0A4R3XUM9</accession>
<dbReference type="Proteomes" id="UP000295367">
    <property type="component" value="Unassembled WGS sequence"/>
</dbReference>
<comment type="caution">
    <text evidence="1">The sequence shown here is derived from an EMBL/GenBank/DDBJ whole genome shotgun (WGS) entry which is preliminary data.</text>
</comment>
<dbReference type="AlphaFoldDB" id="A0A4R3XUM9"/>
<sequence length="136" mass="15121">MTCGEAQYKLVSMCKKSNDSMTLNECRSQTLEITHNNIVRKVKLPELSKFSARLYQKVGGNINELYVTQWGCGHSDKINVAILYYSIGGGSAPYADSSAMYAATGVLIEDEKFEKYRNATRDGLGHLKSVRSIMPD</sequence>
<proteinExistence type="predicted"/>
<reference evidence="1 2" key="1">
    <citation type="submission" date="2019-03" db="EMBL/GenBank/DDBJ databases">
        <title>Genomic Encyclopedia of Type Strains, Phase IV (KMG-IV): sequencing the most valuable type-strain genomes for metagenomic binning, comparative biology and taxonomic classification.</title>
        <authorList>
            <person name="Goeker M."/>
        </authorList>
    </citation>
    <scope>NUCLEOTIDE SEQUENCE [LARGE SCALE GENOMIC DNA]</scope>
    <source>
        <strain evidence="1 2">DSM 100309</strain>
    </source>
</reference>
<protein>
    <submittedName>
        <fullName evidence="1">Uncharacterized protein</fullName>
    </submittedName>
</protein>
<keyword evidence="2" id="KW-1185">Reference proteome</keyword>
<dbReference type="EMBL" id="SMCO01000026">
    <property type="protein sequence ID" value="TCV81084.1"/>
    <property type="molecule type" value="Genomic_DNA"/>
</dbReference>
<gene>
    <name evidence="1" type="ORF">EDC63_1262</name>
</gene>
<evidence type="ECO:0000313" key="2">
    <source>
        <dbReference type="Proteomes" id="UP000295367"/>
    </source>
</evidence>
<name>A0A4R3XUM9_9PROT</name>
<evidence type="ECO:0000313" key="1">
    <source>
        <dbReference type="EMBL" id="TCV81084.1"/>
    </source>
</evidence>